<dbReference type="Proteomes" id="UP000050833">
    <property type="component" value="Unassembled WGS sequence"/>
</dbReference>
<keyword evidence="2" id="KW-0472">Membrane</keyword>
<evidence type="ECO:0000313" key="3">
    <source>
        <dbReference type="EMBL" id="KQC86092.1"/>
    </source>
</evidence>
<dbReference type="EMBL" id="LLKB01000001">
    <property type="protein sequence ID" value="KQC86092.1"/>
    <property type="molecule type" value="Genomic_DNA"/>
</dbReference>
<protein>
    <submittedName>
        <fullName evidence="3">Uncharacterized protein</fullName>
    </submittedName>
</protein>
<evidence type="ECO:0000256" key="2">
    <source>
        <dbReference type="SAM" id="Phobius"/>
    </source>
</evidence>
<accession>A0AAW3JTQ1</accession>
<feature type="coiled-coil region" evidence="1">
    <location>
        <begin position="167"/>
        <end position="205"/>
    </location>
</feature>
<sequence>MRDDKRFILDGFVFSTRKDYERACKEKETIEYLVANSNMSDMKAVLKIYNKAVEKKSFQTVIGLEFIENMRKRLLSSGIVKENQLAYVPVVPRVKEKMSGKSITDKDVLEKNVEKYKNAYEAEKAGKKIKNMAIVFLCILLIAVIFITVKSKYSVFTYFTDYKSNMENELIDKYEKWEQDLSDKEKALDKREKEIQEKEERLKNK</sequence>
<comment type="caution">
    <text evidence="3">The sequence shown here is derived from an EMBL/GenBank/DDBJ whole genome shotgun (WGS) entry which is preliminary data.</text>
</comment>
<evidence type="ECO:0000313" key="4">
    <source>
        <dbReference type="Proteomes" id="UP000050833"/>
    </source>
</evidence>
<keyword evidence="2" id="KW-1133">Transmembrane helix</keyword>
<dbReference type="AlphaFoldDB" id="A0AAW3JTQ1"/>
<keyword evidence="2" id="KW-0812">Transmembrane</keyword>
<keyword evidence="4" id="KW-1185">Reference proteome</keyword>
<gene>
    <name evidence="3" type="ORF">APZ18_02540</name>
</gene>
<keyword evidence="1" id="KW-0175">Coiled coil</keyword>
<organism evidence="3 4">
    <name type="scientific">Butyribacter intestini</name>
    <dbReference type="NCBI Taxonomy" id="1703332"/>
    <lineage>
        <taxon>Bacteria</taxon>
        <taxon>Bacillati</taxon>
        <taxon>Bacillota</taxon>
        <taxon>Clostridia</taxon>
        <taxon>Lachnospirales</taxon>
        <taxon>Lachnospiraceae</taxon>
        <taxon>Butyribacter</taxon>
    </lineage>
</organism>
<feature type="transmembrane region" description="Helical" evidence="2">
    <location>
        <begin position="132"/>
        <end position="149"/>
    </location>
</feature>
<proteinExistence type="predicted"/>
<evidence type="ECO:0000256" key="1">
    <source>
        <dbReference type="SAM" id="Coils"/>
    </source>
</evidence>
<name>A0AAW3JTQ1_9FIRM</name>
<dbReference type="RefSeq" id="WP_022015095.1">
    <property type="nucleotide sequence ID" value="NZ_DBGBRS010000025.1"/>
</dbReference>
<reference evidence="3 4" key="1">
    <citation type="submission" date="2015-10" db="EMBL/GenBank/DDBJ databases">
        <title>Butyribacter intestini gen. nov., sp. nov., a butyric acid-producing bacterium of the family Lachnospiraceae isolated from the human faeces.</title>
        <authorList>
            <person name="Zou Y."/>
            <person name="Xue W."/>
            <person name="Luo G."/>
            <person name="Lv M."/>
        </authorList>
    </citation>
    <scope>NUCLEOTIDE SEQUENCE [LARGE SCALE GENOMIC DNA]</scope>
    <source>
        <strain evidence="3 4">TF01-11</strain>
    </source>
</reference>